<dbReference type="Proteomes" id="UP000322976">
    <property type="component" value="Unassembled WGS sequence"/>
</dbReference>
<organism evidence="8 9">
    <name type="scientific">Calorimonas adulescens</name>
    <dbReference type="NCBI Taxonomy" id="2606906"/>
    <lineage>
        <taxon>Bacteria</taxon>
        <taxon>Bacillati</taxon>
        <taxon>Bacillota</taxon>
        <taxon>Clostridia</taxon>
        <taxon>Thermoanaerobacterales</taxon>
        <taxon>Thermoanaerobacteraceae</taxon>
        <taxon>Calorimonas</taxon>
    </lineage>
</organism>
<gene>
    <name evidence="8" type="ORF">FWJ32_05135</name>
</gene>
<feature type="domain" description="Helicase ATP-binding" evidence="6">
    <location>
        <begin position="104"/>
        <end position="290"/>
    </location>
</feature>
<evidence type="ECO:0000259" key="7">
    <source>
        <dbReference type="PROSITE" id="PS51194"/>
    </source>
</evidence>
<dbReference type="Pfam" id="PF00176">
    <property type="entry name" value="SNF2-rel_dom"/>
    <property type="match status" value="1"/>
</dbReference>
<evidence type="ECO:0000256" key="5">
    <source>
        <dbReference type="SAM" id="Coils"/>
    </source>
</evidence>
<dbReference type="CDD" id="cd18011">
    <property type="entry name" value="DEXDc_RapA"/>
    <property type="match status" value="1"/>
</dbReference>
<keyword evidence="1" id="KW-0547">Nucleotide-binding</keyword>
<name>A0A5D8QCJ0_9THEO</name>
<dbReference type="PROSITE" id="PS51192">
    <property type="entry name" value="HELICASE_ATP_BIND_1"/>
    <property type="match status" value="1"/>
</dbReference>
<evidence type="ECO:0000256" key="2">
    <source>
        <dbReference type="ARBA" id="ARBA00022801"/>
    </source>
</evidence>
<dbReference type="InterPro" id="IPR057342">
    <property type="entry name" value="DEXDc_RapA"/>
</dbReference>
<dbReference type="InterPro" id="IPR038718">
    <property type="entry name" value="SNF2-like_sf"/>
</dbReference>
<evidence type="ECO:0000256" key="3">
    <source>
        <dbReference type="ARBA" id="ARBA00022806"/>
    </source>
</evidence>
<dbReference type="InterPro" id="IPR000330">
    <property type="entry name" value="SNF2_N"/>
</dbReference>
<feature type="coiled-coil region" evidence="5">
    <location>
        <begin position="433"/>
        <end position="460"/>
    </location>
</feature>
<keyword evidence="9" id="KW-1185">Reference proteome</keyword>
<dbReference type="SMART" id="SM00487">
    <property type="entry name" value="DEXDc"/>
    <property type="match status" value="1"/>
</dbReference>
<protein>
    <submittedName>
        <fullName evidence="8">Helicase</fullName>
    </submittedName>
</protein>
<dbReference type="AlphaFoldDB" id="A0A5D8QCJ0"/>
<dbReference type="PROSITE" id="PS51194">
    <property type="entry name" value="HELICASE_CTER"/>
    <property type="match status" value="1"/>
</dbReference>
<keyword evidence="2" id="KW-0378">Hydrolase</keyword>
<dbReference type="InterPro" id="IPR027417">
    <property type="entry name" value="P-loop_NTPase"/>
</dbReference>
<dbReference type="InterPro" id="IPR014001">
    <property type="entry name" value="Helicase_ATP-bd"/>
</dbReference>
<evidence type="ECO:0000256" key="1">
    <source>
        <dbReference type="ARBA" id="ARBA00022741"/>
    </source>
</evidence>
<feature type="domain" description="Helicase C-terminal" evidence="7">
    <location>
        <begin position="458"/>
        <end position="632"/>
    </location>
</feature>
<dbReference type="SUPFAM" id="SSF52540">
    <property type="entry name" value="P-loop containing nucleoside triphosphate hydrolases"/>
    <property type="match status" value="2"/>
</dbReference>
<keyword evidence="5" id="KW-0175">Coiled coil</keyword>
<dbReference type="CDD" id="cd18793">
    <property type="entry name" value="SF2_C_SNF"/>
    <property type="match status" value="1"/>
</dbReference>
<dbReference type="Gene3D" id="3.40.50.300">
    <property type="entry name" value="P-loop containing nucleotide triphosphate hydrolases"/>
    <property type="match status" value="1"/>
</dbReference>
<evidence type="ECO:0000259" key="6">
    <source>
        <dbReference type="PROSITE" id="PS51192"/>
    </source>
</evidence>
<evidence type="ECO:0000313" key="8">
    <source>
        <dbReference type="EMBL" id="TZE82395.1"/>
    </source>
</evidence>
<evidence type="ECO:0000313" key="9">
    <source>
        <dbReference type="Proteomes" id="UP000322976"/>
    </source>
</evidence>
<dbReference type="EMBL" id="VTPS01000006">
    <property type="protein sequence ID" value="TZE82395.1"/>
    <property type="molecule type" value="Genomic_DNA"/>
</dbReference>
<dbReference type="GO" id="GO:0016787">
    <property type="term" value="F:hydrolase activity"/>
    <property type="evidence" value="ECO:0007669"/>
    <property type="project" value="UniProtKB-KW"/>
</dbReference>
<keyword evidence="3 8" id="KW-0347">Helicase</keyword>
<dbReference type="SMART" id="SM00490">
    <property type="entry name" value="HELICc"/>
    <property type="match status" value="1"/>
</dbReference>
<dbReference type="GO" id="GO:0005524">
    <property type="term" value="F:ATP binding"/>
    <property type="evidence" value="ECO:0007669"/>
    <property type="project" value="UniProtKB-KW"/>
</dbReference>
<comment type="caution">
    <text evidence="8">The sequence shown here is derived from an EMBL/GenBank/DDBJ whole genome shotgun (WGS) entry which is preliminary data.</text>
</comment>
<keyword evidence="4" id="KW-0067">ATP-binding</keyword>
<dbReference type="InterPro" id="IPR001650">
    <property type="entry name" value="Helicase_C-like"/>
</dbReference>
<proteinExistence type="predicted"/>
<reference evidence="8 9" key="1">
    <citation type="submission" date="2019-08" db="EMBL/GenBank/DDBJ databases">
        <title>Calorimonas adulescens gen. nov., sp. nov., an anaerobic thermophilic bacterium from Sakhalin hot spring.</title>
        <authorList>
            <person name="Khomyakova M.A."/>
            <person name="Merkel A.Y."/>
            <person name="Novikov A."/>
            <person name="Bonch-Osmolovskaya E.A."/>
            <person name="Slobodkin A.I."/>
        </authorList>
    </citation>
    <scope>NUCLEOTIDE SEQUENCE [LARGE SCALE GENOMIC DNA]</scope>
    <source>
        <strain evidence="8 9">A05MB</strain>
    </source>
</reference>
<evidence type="ECO:0000256" key="4">
    <source>
        <dbReference type="ARBA" id="ARBA00022840"/>
    </source>
</evidence>
<dbReference type="Gene3D" id="3.40.50.10810">
    <property type="entry name" value="Tandem AAA-ATPase domain"/>
    <property type="match status" value="1"/>
</dbReference>
<dbReference type="PANTHER" id="PTHR10799">
    <property type="entry name" value="SNF2/RAD54 HELICASE FAMILY"/>
    <property type="match status" value="1"/>
</dbReference>
<sequence length="919" mass="106062">MIVMGENVHWVFDRWNNKPVKAVERYELWNTTNCLVYDPTSGRIYTLPADGVGDINEGYVYDEHRIRYILAGAKLKELIARQSILSPIGSNIIPLPHQIYALVRAISSNRIRFLLADEVGLGKTIEAGLIMTEMEMRGLVKRVLIVTPSSLTLQWKEEMRLKFNEDFHIVRSEDLTSLKHIYNDSNIWTEFDKVICSMDAIKPIKRRQGWTQEEIDEYNRLRFNDLIEAGWDMVIVDEAHRLGGSSEAVARHDLGEGLANSATHLLLLTATPHQGKSEPFWRVMKLLDSEAFPNAKALTKEQVSPYVIRTEKRKAIDGSGALLFKKRETFMREIAWGPRHEEQSNLYKEVTKYASEGYCIAKKEKKVFLGFLMTLMQRMVTSSTRAIRVSLEKRLSVLKDEASNQAGLNEEELIDMDAQEVLDNVISIGSYNTKKEIKELERLINLAKQAERQFIDVKLEWLVEEINSLKLRFGNDEKILIFTEFVATQGYICDYLMSHGHKVALINGKMGINERISSLEDFAGDCDILISTDAGGEGLNLQFCHIVINYDMPWNPMKIEQRIGRVDRIGQTRDVIAINLMIQDTVECRVRKILEDKLRVIMEEFGVDKMSDILDSALSEEEAMEMVMNSVMSPEDIEYYVDRYIENVKSRSKYIKEFNDILSDEKELSIDILKNIKYGEIYELLRTMFINYVLYNGGTVKEGKNGFDITIDGVRRYKGVTFDPSGNGANAITLNHEYVKKMIQELPVYPEGQAVPKIKIDGLANEEGYWSLWQITLNDSPNDVKIFPFFINNEGKMRLPSAEAIWDRLVSTDAHITYDGMKEIEDGVYGELYKRVSEYASSMFYEIRDAYIKNRDEERKRMEYAFTLKKEMIGRVGLETVKRHRLNELEKEKKAWEDKFAKSRNIIPSLYPLCILYME</sequence>
<dbReference type="Pfam" id="PF00271">
    <property type="entry name" value="Helicase_C"/>
    <property type="match status" value="1"/>
</dbReference>
<dbReference type="GO" id="GO:0004386">
    <property type="term" value="F:helicase activity"/>
    <property type="evidence" value="ECO:0007669"/>
    <property type="project" value="UniProtKB-KW"/>
</dbReference>
<accession>A0A5D8QCJ0</accession>
<dbReference type="InterPro" id="IPR049730">
    <property type="entry name" value="SNF2/RAD54-like_C"/>
</dbReference>
<feature type="coiled-coil region" evidence="5">
    <location>
        <begin position="879"/>
        <end position="906"/>
    </location>
</feature>